<evidence type="ECO:0000313" key="3">
    <source>
        <dbReference type="Proteomes" id="UP001549921"/>
    </source>
</evidence>
<dbReference type="InterPro" id="IPR015897">
    <property type="entry name" value="CHK_kinase-like"/>
</dbReference>
<dbReference type="PANTHER" id="PTHR11012:SF48">
    <property type="entry name" value="CHK KINASE-LIKE DOMAIN-CONTAINING PROTEIN-RELATED"/>
    <property type="match status" value="1"/>
</dbReference>
<dbReference type="Gene3D" id="3.90.1200.10">
    <property type="match status" value="1"/>
</dbReference>
<comment type="caution">
    <text evidence="2">The sequence shown here is derived from an EMBL/GenBank/DDBJ whole genome shotgun (WGS) entry which is preliminary data.</text>
</comment>
<protein>
    <recommendedName>
        <fullName evidence="1">CHK kinase-like domain-containing protein</fullName>
    </recommendedName>
</protein>
<dbReference type="PANTHER" id="PTHR11012">
    <property type="entry name" value="PROTEIN KINASE-LIKE DOMAIN-CONTAINING"/>
    <property type="match status" value="1"/>
</dbReference>
<proteinExistence type="predicted"/>
<feature type="domain" description="CHK kinase-like" evidence="1">
    <location>
        <begin position="128"/>
        <end position="332"/>
    </location>
</feature>
<sequence>MEIEQNGNHLQYIKEEDVKLILRKYGYNKDEVVIDDFVTYNASSKMLGFLADYWKLKVNISLKNGHREVLSFFIKAVSKSNAAKAIMVRELKLFQKEVFFYSILKDRMDVSDLKPWCAKFITSLDEAIVFEDLNASQFRTRDKFQRFDVPHTLQALETLARFHASSIILEEKKSKILGRPYVIHEEYEQFLDKGGYYEDNIWFQQCRNGALEALKTFSKYGSEENNIKLIENNWNKIWGQSMSLSDFSNKYRNVICHRDLWNNNIMFRYKKDGDGVTPDDCVLVDFQAVRCQPPAGDVMLLLYCNLDPRFREENMQIFLNHYYNELKLSVASCNIDIEDIVPKTEFLKSAEEQRLWAIIVFACLLPQMWIDDDLITEIFTDTSQFNEILSNDKGTFIKKMMELNQDYREKVLEIFDEIVETYCLNDSD</sequence>
<evidence type="ECO:0000259" key="1">
    <source>
        <dbReference type="SMART" id="SM00587"/>
    </source>
</evidence>
<dbReference type="AlphaFoldDB" id="A0ABD0T686"/>
<dbReference type="SUPFAM" id="SSF56112">
    <property type="entry name" value="Protein kinase-like (PK-like)"/>
    <property type="match status" value="1"/>
</dbReference>
<dbReference type="EMBL" id="JBEDNZ010000009">
    <property type="protein sequence ID" value="KAL0838868.1"/>
    <property type="molecule type" value="Genomic_DNA"/>
</dbReference>
<organism evidence="2 3">
    <name type="scientific">Loxostege sticticalis</name>
    <name type="common">Beet webworm moth</name>
    <dbReference type="NCBI Taxonomy" id="481309"/>
    <lineage>
        <taxon>Eukaryota</taxon>
        <taxon>Metazoa</taxon>
        <taxon>Ecdysozoa</taxon>
        <taxon>Arthropoda</taxon>
        <taxon>Hexapoda</taxon>
        <taxon>Insecta</taxon>
        <taxon>Pterygota</taxon>
        <taxon>Neoptera</taxon>
        <taxon>Endopterygota</taxon>
        <taxon>Lepidoptera</taxon>
        <taxon>Glossata</taxon>
        <taxon>Ditrysia</taxon>
        <taxon>Pyraloidea</taxon>
        <taxon>Crambidae</taxon>
        <taxon>Pyraustinae</taxon>
        <taxon>Loxostege</taxon>
    </lineage>
</organism>
<evidence type="ECO:0000313" key="2">
    <source>
        <dbReference type="EMBL" id="KAL0838868.1"/>
    </source>
</evidence>
<gene>
    <name evidence="2" type="ORF">ABMA28_016894</name>
</gene>
<dbReference type="Pfam" id="PF02958">
    <property type="entry name" value="EcKL"/>
    <property type="match status" value="1"/>
</dbReference>
<name>A0ABD0T686_LOXSC</name>
<dbReference type="InterPro" id="IPR011009">
    <property type="entry name" value="Kinase-like_dom_sf"/>
</dbReference>
<dbReference type="Proteomes" id="UP001549921">
    <property type="component" value="Unassembled WGS sequence"/>
</dbReference>
<dbReference type="SMART" id="SM00587">
    <property type="entry name" value="CHK"/>
    <property type="match status" value="1"/>
</dbReference>
<reference evidence="2 3" key="1">
    <citation type="submission" date="2024-06" db="EMBL/GenBank/DDBJ databases">
        <title>A chromosome-level genome assembly of beet webworm, Loxostege sticticalis.</title>
        <authorList>
            <person name="Zhang Y."/>
        </authorList>
    </citation>
    <scope>NUCLEOTIDE SEQUENCE [LARGE SCALE GENOMIC DNA]</scope>
    <source>
        <strain evidence="2">AQ028</strain>
        <tissue evidence="2">Male pupae</tissue>
    </source>
</reference>
<dbReference type="InterPro" id="IPR004119">
    <property type="entry name" value="EcKL"/>
</dbReference>
<accession>A0ABD0T686</accession>